<organism evidence="2 3">
    <name type="scientific">Senna tora</name>
    <dbReference type="NCBI Taxonomy" id="362788"/>
    <lineage>
        <taxon>Eukaryota</taxon>
        <taxon>Viridiplantae</taxon>
        <taxon>Streptophyta</taxon>
        <taxon>Embryophyta</taxon>
        <taxon>Tracheophyta</taxon>
        <taxon>Spermatophyta</taxon>
        <taxon>Magnoliopsida</taxon>
        <taxon>eudicotyledons</taxon>
        <taxon>Gunneridae</taxon>
        <taxon>Pentapetalae</taxon>
        <taxon>rosids</taxon>
        <taxon>fabids</taxon>
        <taxon>Fabales</taxon>
        <taxon>Fabaceae</taxon>
        <taxon>Caesalpinioideae</taxon>
        <taxon>Cassia clade</taxon>
        <taxon>Senna</taxon>
    </lineage>
</organism>
<reference evidence="2" key="1">
    <citation type="submission" date="2020-09" db="EMBL/GenBank/DDBJ databases">
        <title>Genome-Enabled Discovery of Anthraquinone Biosynthesis in Senna tora.</title>
        <authorList>
            <person name="Kang S.-H."/>
            <person name="Pandey R.P."/>
            <person name="Lee C.-M."/>
            <person name="Sim J.-S."/>
            <person name="Jeong J.-T."/>
            <person name="Choi B.-S."/>
            <person name="Jung M."/>
            <person name="Ginzburg D."/>
            <person name="Zhao K."/>
            <person name="Won S.Y."/>
            <person name="Oh T.-J."/>
            <person name="Yu Y."/>
            <person name="Kim N.-H."/>
            <person name="Lee O.R."/>
            <person name="Lee T.-H."/>
            <person name="Bashyal P."/>
            <person name="Kim T.-S."/>
            <person name="Lee W.-H."/>
            <person name="Kawkins C."/>
            <person name="Kim C.-K."/>
            <person name="Kim J.S."/>
            <person name="Ahn B.O."/>
            <person name="Rhee S.Y."/>
            <person name="Sohng J.K."/>
        </authorList>
    </citation>
    <scope>NUCLEOTIDE SEQUENCE</scope>
    <source>
        <tissue evidence="2">Leaf</tissue>
    </source>
</reference>
<feature type="region of interest" description="Disordered" evidence="1">
    <location>
        <begin position="1"/>
        <end position="32"/>
    </location>
</feature>
<proteinExistence type="predicted"/>
<gene>
    <name evidence="2" type="ORF">G2W53_026944</name>
</gene>
<comment type="caution">
    <text evidence="2">The sequence shown here is derived from an EMBL/GenBank/DDBJ whole genome shotgun (WGS) entry which is preliminary data.</text>
</comment>
<dbReference type="Proteomes" id="UP000634136">
    <property type="component" value="Unassembled WGS sequence"/>
</dbReference>
<name>A0A834TPX6_9FABA</name>
<dbReference type="EMBL" id="JAAIUW010000008">
    <property type="protein sequence ID" value="KAF7821489.1"/>
    <property type="molecule type" value="Genomic_DNA"/>
</dbReference>
<dbReference type="AlphaFoldDB" id="A0A834TPX6"/>
<accession>A0A834TPX6</accession>
<protein>
    <submittedName>
        <fullName evidence="2">Uncharacterized protein</fullName>
    </submittedName>
</protein>
<evidence type="ECO:0000256" key="1">
    <source>
        <dbReference type="SAM" id="MobiDB-lite"/>
    </source>
</evidence>
<evidence type="ECO:0000313" key="3">
    <source>
        <dbReference type="Proteomes" id="UP000634136"/>
    </source>
</evidence>
<sequence>MKHRTQGNLPRSFKAIQLARGQIVGGRRRGSP</sequence>
<keyword evidence="3" id="KW-1185">Reference proteome</keyword>
<evidence type="ECO:0000313" key="2">
    <source>
        <dbReference type="EMBL" id="KAF7821489.1"/>
    </source>
</evidence>